<evidence type="ECO:0000256" key="9">
    <source>
        <dbReference type="ARBA" id="ARBA00023098"/>
    </source>
</evidence>
<comment type="subcellular location">
    <subcellularLocation>
        <location evidence="3">Cytoplasm</location>
        <location evidence="3">Cytoskeleton</location>
        <location evidence="3">Spindle</location>
    </subcellularLocation>
    <subcellularLocation>
        <location evidence="4">Cytoplasm</location>
        <location evidence="4">Cytosol</location>
    </subcellularLocation>
    <subcellularLocation>
        <location evidence="2">Mitochondrion</location>
    </subcellularLocation>
    <subcellularLocation>
        <location evidence="1">Nucleus</location>
    </subcellularLocation>
</comment>
<evidence type="ECO:0000256" key="16">
    <source>
        <dbReference type="ARBA" id="ARBA00050199"/>
    </source>
</evidence>
<protein>
    <recommendedName>
        <fullName evidence="20">Acyl-coenzyme A thioesterase 13</fullName>
    </recommendedName>
    <alternativeName>
        <fullName evidence="22">Hotdog-fold thioesterase superfamily member 2</fullName>
    </alternativeName>
    <alternativeName>
        <fullName evidence="21">Palmitoyl-CoA hydrolase</fullName>
    </alternativeName>
    <alternativeName>
        <fullName evidence="23">Thioesterase superfamily member 2</fullName>
    </alternativeName>
</protein>
<comment type="catalytic activity">
    <reaction evidence="14">
        <text>decanoyl-CoA + H2O = decanoate + CoA + H(+)</text>
        <dbReference type="Rhea" id="RHEA:40059"/>
        <dbReference type="ChEBI" id="CHEBI:15377"/>
        <dbReference type="ChEBI" id="CHEBI:15378"/>
        <dbReference type="ChEBI" id="CHEBI:27689"/>
        <dbReference type="ChEBI" id="CHEBI:57287"/>
        <dbReference type="ChEBI" id="CHEBI:61430"/>
    </reaction>
    <physiologicalReaction direction="left-to-right" evidence="14">
        <dbReference type="Rhea" id="RHEA:40060"/>
    </physiologicalReaction>
</comment>
<dbReference type="Pfam" id="PF03061">
    <property type="entry name" value="4HBT"/>
    <property type="match status" value="1"/>
</dbReference>
<comment type="similarity">
    <text evidence="5">Belongs to the thioesterase PaaI family.</text>
</comment>
<evidence type="ECO:0000256" key="6">
    <source>
        <dbReference type="ARBA" id="ARBA00022490"/>
    </source>
</evidence>
<dbReference type="GO" id="GO:0047617">
    <property type="term" value="F:fatty acyl-CoA hydrolase activity"/>
    <property type="evidence" value="ECO:0007669"/>
    <property type="project" value="InterPro"/>
</dbReference>
<evidence type="ECO:0000256" key="13">
    <source>
        <dbReference type="ARBA" id="ARBA00047588"/>
    </source>
</evidence>
<evidence type="ECO:0000256" key="19">
    <source>
        <dbReference type="ARBA" id="ARBA00064709"/>
    </source>
</evidence>
<dbReference type="NCBIfam" id="TIGR00369">
    <property type="entry name" value="unchar_dom_1"/>
    <property type="match status" value="1"/>
</dbReference>
<evidence type="ECO:0000256" key="4">
    <source>
        <dbReference type="ARBA" id="ARBA00004514"/>
    </source>
</evidence>
<dbReference type="AlphaFoldDB" id="A0AAW1KJ43"/>
<dbReference type="PANTHER" id="PTHR21660">
    <property type="entry name" value="THIOESTERASE SUPERFAMILY MEMBER-RELATED"/>
    <property type="match status" value="1"/>
</dbReference>
<dbReference type="CDD" id="cd03443">
    <property type="entry name" value="PaaI_thioesterase"/>
    <property type="match status" value="1"/>
</dbReference>
<evidence type="ECO:0000259" key="24">
    <source>
        <dbReference type="Pfam" id="PF03061"/>
    </source>
</evidence>
<comment type="subunit">
    <text evidence="19">Homotetramer. Interacts with PCTP.</text>
</comment>
<evidence type="ECO:0000256" key="15">
    <source>
        <dbReference type="ARBA" id="ARBA00048074"/>
    </source>
</evidence>
<name>A0AAW1KJ43_POPJA</name>
<sequence>MSSALQRILKFMQKYNKGFDRVIDKVKVVSADNGGCVAEFTVQEEHTNPMGTLHGGFSATLIDDVSSFALRGVLGNKMHVSVAMNISYLKSAKIGEEVVVDAQTLKVGKNLAFLLVTLKNKQSGELLVKGSHTKFILEKELSPD</sequence>
<dbReference type="EMBL" id="JASPKY010000221">
    <property type="protein sequence ID" value="KAK9719294.1"/>
    <property type="molecule type" value="Genomic_DNA"/>
</dbReference>
<evidence type="ECO:0000256" key="2">
    <source>
        <dbReference type="ARBA" id="ARBA00004173"/>
    </source>
</evidence>
<keyword evidence="8" id="KW-0007">Acetylation</keyword>
<comment type="caution">
    <text evidence="25">The sequence shown here is derived from an EMBL/GenBank/DDBJ whole genome shotgun (WGS) entry which is preliminary data.</text>
</comment>
<evidence type="ECO:0000256" key="17">
    <source>
        <dbReference type="ARBA" id="ARBA00052976"/>
    </source>
</evidence>
<dbReference type="PANTHER" id="PTHR21660:SF1">
    <property type="entry name" value="ACYL-COENZYME A THIOESTERASE 13"/>
    <property type="match status" value="1"/>
</dbReference>
<comment type="catalytic activity">
    <reaction evidence="17">
        <text>a fatty acyl-CoA + H2O = a fatty acid + CoA + H(+)</text>
        <dbReference type="Rhea" id="RHEA:16781"/>
        <dbReference type="ChEBI" id="CHEBI:15377"/>
        <dbReference type="ChEBI" id="CHEBI:15378"/>
        <dbReference type="ChEBI" id="CHEBI:28868"/>
        <dbReference type="ChEBI" id="CHEBI:57287"/>
        <dbReference type="ChEBI" id="CHEBI:77636"/>
    </reaction>
    <physiologicalReaction direction="left-to-right" evidence="17">
        <dbReference type="Rhea" id="RHEA:16782"/>
    </physiologicalReaction>
</comment>
<dbReference type="SUPFAM" id="SSF54637">
    <property type="entry name" value="Thioesterase/thiol ester dehydrase-isomerase"/>
    <property type="match status" value="1"/>
</dbReference>
<dbReference type="InterPro" id="IPR003736">
    <property type="entry name" value="PAAI_dom"/>
</dbReference>
<evidence type="ECO:0000256" key="8">
    <source>
        <dbReference type="ARBA" id="ARBA00022990"/>
    </source>
</evidence>
<dbReference type="Gene3D" id="3.10.129.10">
    <property type="entry name" value="Hotdog Thioesterase"/>
    <property type="match status" value="1"/>
</dbReference>
<dbReference type="Proteomes" id="UP001458880">
    <property type="component" value="Unassembled WGS sequence"/>
</dbReference>
<evidence type="ECO:0000256" key="12">
    <source>
        <dbReference type="ARBA" id="ARBA00023242"/>
    </source>
</evidence>
<evidence type="ECO:0000256" key="1">
    <source>
        <dbReference type="ARBA" id="ARBA00004123"/>
    </source>
</evidence>
<keyword evidence="6" id="KW-0963">Cytoplasm</keyword>
<comment type="catalytic activity">
    <reaction evidence="16">
        <text>hexanoyl-CoA + H2O = hexanoate + CoA + H(+)</text>
        <dbReference type="Rhea" id="RHEA:40115"/>
        <dbReference type="ChEBI" id="CHEBI:15377"/>
        <dbReference type="ChEBI" id="CHEBI:15378"/>
        <dbReference type="ChEBI" id="CHEBI:17120"/>
        <dbReference type="ChEBI" id="CHEBI:57287"/>
        <dbReference type="ChEBI" id="CHEBI:62620"/>
    </reaction>
    <physiologicalReaction direction="left-to-right" evidence="16">
        <dbReference type="Rhea" id="RHEA:40116"/>
    </physiologicalReaction>
</comment>
<comment type="catalytic activity">
    <reaction evidence="13">
        <text>octanoyl-CoA + H2O = octanoate + CoA + H(+)</text>
        <dbReference type="Rhea" id="RHEA:30143"/>
        <dbReference type="ChEBI" id="CHEBI:15377"/>
        <dbReference type="ChEBI" id="CHEBI:15378"/>
        <dbReference type="ChEBI" id="CHEBI:25646"/>
        <dbReference type="ChEBI" id="CHEBI:57287"/>
        <dbReference type="ChEBI" id="CHEBI:57386"/>
    </reaction>
    <physiologicalReaction direction="left-to-right" evidence="13">
        <dbReference type="Rhea" id="RHEA:30144"/>
    </physiologicalReaction>
</comment>
<evidence type="ECO:0000256" key="10">
    <source>
        <dbReference type="ARBA" id="ARBA00023128"/>
    </source>
</evidence>
<evidence type="ECO:0000313" key="25">
    <source>
        <dbReference type="EMBL" id="KAK9719294.1"/>
    </source>
</evidence>
<dbReference type="GO" id="GO:0006629">
    <property type="term" value="P:lipid metabolic process"/>
    <property type="evidence" value="ECO:0007669"/>
    <property type="project" value="UniProtKB-KW"/>
</dbReference>
<evidence type="ECO:0000256" key="3">
    <source>
        <dbReference type="ARBA" id="ARBA00004186"/>
    </source>
</evidence>
<accession>A0AAW1KJ43</accession>
<dbReference type="InterPro" id="IPR029069">
    <property type="entry name" value="HotDog_dom_sf"/>
</dbReference>
<evidence type="ECO:0000256" key="7">
    <source>
        <dbReference type="ARBA" id="ARBA00022801"/>
    </source>
</evidence>
<gene>
    <name evidence="25" type="ORF">QE152_g22767</name>
</gene>
<evidence type="ECO:0000313" key="26">
    <source>
        <dbReference type="Proteomes" id="UP001458880"/>
    </source>
</evidence>
<keyword evidence="9" id="KW-0443">Lipid metabolism</keyword>
<evidence type="ECO:0000256" key="5">
    <source>
        <dbReference type="ARBA" id="ARBA00008324"/>
    </source>
</evidence>
<reference evidence="25 26" key="1">
    <citation type="journal article" date="2024" name="BMC Genomics">
        <title>De novo assembly and annotation of Popillia japonica's genome with initial clues to its potential as an invasive pest.</title>
        <authorList>
            <person name="Cucini C."/>
            <person name="Boschi S."/>
            <person name="Funari R."/>
            <person name="Cardaioli E."/>
            <person name="Iannotti N."/>
            <person name="Marturano G."/>
            <person name="Paoli F."/>
            <person name="Bruttini M."/>
            <person name="Carapelli A."/>
            <person name="Frati F."/>
            <person name="Nardi F."/>
        </authorList>
    </citation>
    <scope>NUCLEOTIDE SEQUENCE [LARGE SCALE GENOMIC DNA]</scope>
    <source>
        <strain evidence="25">DMR45628</strain>
    </source>
</reference>
<comment type="function">
    <text evidence="18">Catalyzes the hydrolysis of acyl-CoAs into free fatty acids and coenzyme A (CoASH), regulating their respective intracellular levels. Has acyl-CoA thioesterase activity towards medium (C12) and long-chain (C18) fatty acyl-CoA substrates. Can also hydrolyze 3-hydroxyphenylacetyl-CoA and 3,4-dihydroxyphenylacetyl-CoA (in vitro). May play a role in controlling adaptive thermogenesis.</text>
</comment>
<keyword evidence="7" id="KW-0378">Hydrolase</keyword>
<dbReference type="FunFam" id="3.10.129.10:FF:000021">
    <property type="entry name" value="Acyl-coenzyme A thioesterase 13"/>
    <property type="match status" value="1"/>
</dbReference>
<feature type="domain" description="Thioesterase" evidence="24">
    <location>
        <begin position="50"/>
        <end position="125"/>
    </location>
</feature>
<dbReference type="GO" id="GO:0005829">
    <property type="term" value="C:cytosol"/>
    <property type="evidence" value="ECO:0007669"/>
    <property type="project" value="UniProtKB-SubCell"/>
</dbReference>
<evidence type="ECO:0000256" key="22">
    <source>
        <dbReference type="ARBA" id="ARBA00081533"/>
    </source>
</evidence>
<dbReference type="GO" id="GO:0005819">
    <property type="term" value="C:spindle"/>
    <property type="evidence" value="ECO:0007669"/>
    <property type="project" value="UniProtKB-SubCell"/>
</dbReference>
<proteinExistence type="inferred from homology"/>
<evidence type="ECO:0000256" key="21">
    <source>
        <dbReference type="ARBA" id="ARBA00075657"/>
    </source>
</evidence>
<organism evidence="25 26">
    <name type="scientific">Popillia japonica</name>
    <name type="common">Japanese beetle</name>
    <dbReference type="NCBI Taxonomy" id="7064"/>
    <lineage>
        <taxon>Eukaryota</taxon>
        <taxon>Metazoa</taxon>
        <taxon>Ecdysozoa</taxon>
        <taxon>Arthropoda</taxon>
        <taxon>Hexapoda</taxon>
        <taxon>Insecta</taxon>
        <taxon>Pterygota</taxon>
        <taxon>Neoptera</taxon>
        <taxon>Endopterygota</taxon>
        <taxon>Coleoptera</taxon>
        <taxon>Polyphaga</taxon>
        <taxon>Scarabaeiformia</taxon>
        <taxon>Scarabaeidae</taxon>
        <taxon>Rutelinae</taxon>
        <taxon>Popillia</taxon>
    </lineage>
</organism>
<dbReference type="InterPro" id="IPR039298">
    <property type="entry name" value="ACOT13"/>
</dbReference>
<keyword evidence="26" id="KW-1185">Reference proteome</keyword>
<comment type="catalytic activity">
    <reaction evidence="15">
        <text>dodecanoyl-CoA + H2O = dodecanoate + CoA + H(+)</text>
        <dbReference type="Rhea" id="RHEA:30135"/>
        <dbReference type="ChEBI" id="CHEBI:15377"/>
        <dbReference type="ChEBI" id="CHEBI:15378"/>
        <dbReference type="ChEBI" id="CHEBI:18262"/>
        <dbReference type="ChEBI" id="CHEBI:57287"/>
        <dbReference type="ChEBI" id="CHEBI:57375"/>
    </reaction>
    <physiologicalReaction direction="left-to-right" evidence="15">
        <dbReference type="Rhea" id="RHEA:30136"/>
    </physiologicalReaction>
</comment>
<evidence type="ECO:0000256" key="23">
    <source>
        <dbReference type="ARBA" id="ARBA00083956"/>
    </source>
</evidence>
<evidence type="ECO:0000256" key="14">
    <source>
        <dbReference type="ARBA" id="ARBA00047969"/>
    </source>
</evidence>
<dbReference type="GO" id="GO:0005739">
    <property type="term" value="C:mitochondrion"/>
    <property type="evidence" value="ECO:0007669"/>
    <property type="project" value="UniProtKB-SubCell"/>
</dbReference>
<evidence type="ECO:0000256" key="11">
    <source>
        <dbReference type="ARBA" id="ARBA00023212"/>
    </source>
</evidence>
<keyword evidence="11" id="KW-0206">Cytoskeleton</keyword>
<keyword evidence="12" id="KW-0539">Nucleus</keyword>
<dbReference type="GO" id="GO:0005634">
    <property type="term" value="C:nucleus"/>
    <property type="evidence" value="ECO:0007669"/>
    <property type="project" value="UniProtKB-SubCell"/>
</dbReference>
<keyword evidence="10" id="KW-0496">Mitochondrion</keyword>
<dbReference type="InterPro" id="IPR006683">
    <property type="entry name" value="Thioestr_dom"/>
</dbReference>
<evidence type="ECO:0000256" key="18">
    <source>
        <dbReference type="ARBA" id="ARBA00058205"/>
    </source>
</evidence>
<evidence type="ECO:0000256" key="20">
    <source>
        <dbReference type="ARBA" id="ARBA00067273"/>
    </source>
</evidence>